<keyword evidence="4" id="KW-0732">Signal</keyword>
<dbReference type="InterPro" id="IPR001680">
    <property type="entry name" value="WD40_rpt"/>
</dbReference>
<feature type="signal peptide" evidence="4">
    <location>
        <begin position="1"/>
        <end position="22"/>
    </location>
</feature>
<feature type="chain" id="PRO_5034711363" evidence="4">
    <location>
        <begin position="23"/>
        <end position="855"/>
    </location>
</feature>
<protein>
    <submittedName>
        <fullName evidence="6">WD40 repeat domain-containing protein</fullName>
    </submittedName>
</protein>
<dbReference type="SUPFAM" id="SSF46626">
    <property type="entry name" value="Cytochrome c"/>
    <property type="match status" value="1"/>
</dbReference>
<dbReference type="PANTHER" id="PTHR19848:SF8">
    <property type="entry name" value="F-BOX AND WD REPEAT DOMAIN CONTAINING 7"/>
    <property type="match status" value="1"/>
</dbReference>
<dbReference type="Pfam" id="PF00400">
    <property type="entry name" value="WD40"/>
    <property type="match status" value="3"/>
</dbReference>
<dbReference type="InterPro" id="IPR015943">
    <property type="entry name" value="WD40/YVTN_repeat-like_dom_sf"/>
</dbReference>
<dbReference type="PROSITE" id="PS50294">
    <property type="entry name" value="WD_REPEATS_REGION"/>
    <property type="match status" value="2"/>
</dbReference>
<dbReference type="InterPro" id="IPR036909">
    <property type="entry name" value="Cyt_c-like_dom_sf"/>
</dbReference>
<dbReference type="PANTHER" id="PTHR19848">
    <property type="entry name" value="WD40 REPEAT PROTEIN"/>
    <property type="match status" value="1"/>
</dbReference>
<accession>A0A8E6B4B1</accession>
<name>A0A8E6B4B1_9BACT</name>
<feature type="domain" description="Cytochrome C Planctomycete-type" evidence="5">
    <location>
        <begin position="38"/>
        <end position="90"/>
    </location>
</feature>
<evidence type="ECO:0000259" key="5">
    <source>
        <dbReference type="Pfam" id="PF07635"/>
    </source>
</evidence>
<evidence type="ECO:0000256" key="2">
    <source>
        <dbReference type="ARBA" id="ARBA00022737"/>
    </source>
</evidence>
<feature type="repeat" description="WD" evidence="3">
    <location>
        <begin position="789"/>
        <end position="820"/>
    </location>
</feature>
<evidence type="ECO:0000313" key="7">
    <source>
        <dbReference type="Proteomes" id="UP000676194"/>
    </source>
</evidence>
<keyword evidence="2" id="KW-0677">Repeat</keyword>
<dbReference type="GO" id="GO:0009055">
    <property type="term" value="F:electron transfer activity"/>
    <property type="evidence" value="ECO:0007669"/>
    <property type="project" value="InterPro"/>
</dbReference>
<dbReference type="Proteomes" id="UP000676194">
    <property type="component" value="Chromosome"/>
</dbReference>
<dbReference type="Pfam" id="PF07635">
    <property type="entry name" value="PSCyt1"/>
    <property type="match status" value="1"/>
</dbReference>
<dbReference type="Gene3D" id="2.130.10.10">
    <property type="entry name" value="YVTN repeat-like/Quinoprotein amine dehydrogenase"/>
    <property type="match status" value="2"/>
</dbReference>
<evidence type="ECO:0000256" key="1">
    <source>
        <dbReference type="ARBA" id="ARBA00022574"/>
    </source>
</evidence>
<dbReference type="PROSITE" id="PS50082">
    <property type="entry name" value="WD_REPEATS_2"/>
    <property type="match status" value="3"/>
</dbReference>
<gene>
    <name evidence="6" type="ORF">KIH39_14710</name>
</gene>
<evidence type="ECO:0000313" key="6">
    <source>
        <dbReference type="EMBL" id="QVL30110.1"/>
    </source>
</evidence>
<evidence type="ECO:0000256" key="4">
    <source>
        <dbReference type="SAM" id="SignalP"/>
    </source>
</evidence>
<dbReference type="RefSeq" id="WP_213493994.1">
    <property type="nucleotide sequence ID" value="NZ_CP074694.1"/>
</dbReference>
<sequence>MLTRFFLYSMVLALLSNPSVRAADASDKEISKILNTHCHRCHGQNGSIEGGMNYITDLNRLLQKRLIVAGKPEESPLLKRMVKGEMPPGDEVPRPSPAEIEKLRKWIAEGAKLENSSAAAPWIAPLQELQWIQDDLLKIESRSRKFQRYISFTAISNAGANEDELKTYQNALSKLINSLSWHPEIRIPQKVDARGTLYRIDLRWYLWDAVLWNRILQDYPYGIQTDSFLERVIASLSSSRLPVIRGDWLIATASRPQLYQDILRLPAALPELERQLRVESEIDIQQDRVIRVAFNGSGISKNNRILERHVGSTGYYWRTYDFEEVPQNLVDRGNLLPDRRNVFAYPLGPGNLVEQFQHAGGEAIFRLPNGLQAYFIMNAVNNRLDKAPVAIVSDPKRPDRAVELGISCMGCHITGILPKADQMHDHLLKNARAFKKGDLETALSLYPDKERSLKQMEQDSQQFQKALAMTGTPKSKNEPIIALTQRYEGDLTAIQAAAELGLPFEEMQNRLANLHDLNRNVGALRVSGGVIPRQVWLQAYPDLVTGLQVGHIFQANRDSGRLPDNTGDVDPLENISGTANAMVFTGDGRTAFLASGDKTIRVMDVEGQRDGKRFIGHSAAVWAIDLSANEEWLVSGSADRSVRVWERKIFEEKIRFEGHDSTVTQVKFGPSGTIFSAGMDGKLLAWERKNPKEYFRKWDFGLPISFFALDSAGDKLAVGFDSKVQILDIGTQKILSELLPGGGTIRGIIFLNDQELVLAGEKGTVQRWNFVSKNKSNEWQTGHGILTFLAVSADKKRFLTAGSDNKISVWNFGNAKPHKTFGPLPQSVAGIFCTSSNKQIIAGTKEAGFKFWKND</sequence>
<dbReference type="AlphaFoldDB" id="A0A8E6B4B1"/>
<dbReference type="KEGG" id="tsph:KIH39_14710"/>
<dbReference type="EMBL" id="CP074694">
    <property type="protein sequence ID" value="QVL30110.1"/>
    <property type="molecule type" value="Genomic_DNA"/>
</dbReference>
<organism evidence="6 7">
    <name type="scientific">Telmatocola sphagniphila</name>
    <dbReference type="NCBI Taxonomy" id="1123043"/>
    <lineage>
        <taxon>Bacteria</taxon>
        <taxon>Pseudomonadati</taxon>
        <taxon>Planctomycetota</taxon>
        <taxon>Planctomycetia</taxon>
        <taxon>Gemmatales</taxon>
        <taxon>Gemmataceae</taxon>
    </lineage>
</organism>
<proteinExistence type="predicted"/>
<feature type="repeat" description="WD" evidence="3">
    <location>
        <begin position="614"/>
        <end position="646"/>
    </location>
</feature>
<dbReference type="InterPro" id="IPR011429">
    <property type="entry name" value="Cyt_c_Planctomycete-type"/>
</dbReference>
<keyword evidence="1 3" id="KW-0853">WD repeat</keyword>
<evidence type="ECO:0000256" key="3">
    <source>
        <dbReference type="PROSITE-ProRule" id="PRU00221"/>
    </source>
</evidence>
<dbReference type="InterPro" id="IPR036322">
    <property type="entry name" value="WD40_repeat_dom_sf"/>
</dbReference>
<dbReference type="SUPFAM" id="SSF50978">
    <property type="entry name" value="WD40 repeat-like"/>
    <property type="match status" value="1"/>
</dbReference>
<feature type="repeat" description="WD" evidence="3">
    <location>
        <begin position="656"/>
        <end position="696"/>
    </location>
</feature>
<dbReference type="SMART" id="SM00320">
    <property type="entry name" value="WD40"/>
    <property type="match status" value="6"/>
</dbReference>
<keyword evidence="7" id="KW-1185">Reference proteome</keyword>
<dbReference type="GO" id="GO:0020037">
    <property type="term" value="F:heme binding"/>
    <property type="evidence" value="ECO:0007669"/>
    <property type="project" value="InterPro"/>
</dbReference>
<reference evidence="6" key="1">
    <citation type="submission" date="2021-05" db="EMBL/GenBank/DDBJ databases">
        <title>Complete genome sequence of the cellulolytic planctomycete Telmatocola sphagniphila SP2T and characterization of the first cellulase from planctomycetes.</title>
        <authorList>
            <person name="Rakitin A.L."/>
            <person name="Beletsky A.V."/>
            <person name="Naumoff D.G."/>
            <person name="Kulichevskaya I.S."/>
            <person name="Mardanov A.V."/>
            <person name="Ravin N.V."/>
            <person name="Dedysh S.N."/>
        </authorList>
    </citation>
    <scope>NUCLEOTIDE SEQUENCE</scope>
    <source>
        <strain evidence="6">SP2T</strain>
    </source>
</reference>